<dbReference type="EMBL" id="JAICBX010000001">
    <property type="protein sequence ID" value="MBW8636420.1"/>
    <property type="molecule type" value="Genomic_DNA"/>
</dbReference>
<keyword evidence="1" id="KW-0802">TPR repeat</keyword>
<dbReference type="InterPro" id="IPR019734">
    <property type="entry name" value="TPR_rpt"/>
</dbReference>
<organism evidence="3 4">
    <name type="scientific">Flavimaribacter sediminis</name>
    <dbReference type="NCBI Taxonomy" id="2865987"/>
    <lineage>
        <taxon>Bacteria</taxon>
        <taxon>Pseudomonadati</taxon>
        <taxon>Pseudomonadota</taxon>
        <taxon>Alphaproteobacteria</taxon>
        <taxon>Hyphomicrobiales</taxon>
        <taxon>Rhizobiaceae</taxon>
        <taxon>Flavimaribacter</taxon>
    </lineage>
</organism>
<evidence type="ECO:0000313" key="3">
    <source>
        <dbReference type="EMBL" id="MBW8636420.1"/>
    </source>
</evidence>
<feature type="chain" id="PRO_5042239671" evidence="2">
    <location>
        <begin position="26"/>
        <end position="174"/>
    </location>
</feature>
<dbReference type="Pfam" id="PF14559">
    <property type="entry name" value="TPR_19"/>
    <property type="match status" value="1"/>
</dbReference>
<sequence length="174" mass="19551">MKLLQITCAALFVTAGTMTVTPVFSAGNSGNTCNSGYVWDETAKKCVRKNSENEMEYRFQQGRDFANAGQYEKAIEMLQTADASDKRVLNYLGFSNRKLGRIDVGMEYYRQAMAIDPEYTLVREYYGEALLQKGDLTGALQQLATIQKLCSSRECGEYQQLSGHIANYIRDTES</sequence>
<evidence type="ECO:0000313" key="4">
    <source>
        <dbReference type="Proteomes" id="UP001196509"/>
    </source>
</evidence>
<name>A0AAE2ZKQ3_9HYPH</name>
<dbReference type="InterPro" id="IPR011990">
    <property type="entry name" value="TPR-like_helical_dom_sf"/>
</dbReference>
<dbReference type="AlphaFoldDB" id="A0AAE2ZKQ3"/>
<keyword evidence="2" id="KW-0732">Signal</keyword>
<feature type="repeat" description="TPR" evidence="1">
    <location>
        <begin position="86"/>
        <end position="119"/>
    </location>
</feature>
<dbReference type="Proteomes" id="UP001196509">
    <property type="component" value="Unassembled WGS sequence"/>
</dbReference>
<dbReference type="RefSeq" id="WP_220227107.1">
    <property type="nucleotide sequence ID" value="NZ_JAICBX010000001.1"/>
</dbReference>
<dbReference type="PROSITE" id="PS50005">
    <property type="entry name" value="TPR"/>
    <property type="match status" value="1"/>
</dbReference>
<comment type="caution">
    <text evidence="3">The sequence shown here is derived from an EMBL/GenBank/DDBJ whole genome shotgun (WGS) entry which is preliminary data.</text>
</comment>
<protein>
    <submittedName>
        <fullName evidence="3">Tetratricopeptide repeat protein</fullName>
    </submittedName>
</protein>
<keyword evidence="4" id="KW-1185">Reference proteome</keyword>
<reference evidence="3" key="1">
    <citation type="submission" date="2021-08" db="EMBL/GenBank/DDBJ databases">
        <title>Hoeflea bacterium WL0058 sp. nov., isolated from the sediment.</title>
        <authorList>
            <person name="Wang L."/>
            <person name="Zhang D."/>
        </authorList>
    </citation>
    <scope>NUCLEOTIDE SEQUENCE</scope>
    <source>
        <strain evidence="3">WL0058</strain>
    </source>
</reference>
<proteinExistence type="predicted"/>
<dbReference type="Gene3D" id="1.25.40.10">
    <property type="entry name" value="Tetratricopeptide repeat domain"/>
    <property type="match status" value="1"/>
</dbReference>
<evidence type="ECO:0000256" key="1">
    <source>
        <dbReference type="PROSITE-ProRule" id="PRU00339"/>
    </source>
</evidence>
<evidence type="ECO:0000256" key="2">
    <source>
        <dbReference type="SAM" id="SignalP"/>
    </source>
</evidence>
<dbReference type="SUPFAM" id="SSF48452">
    <property type="entry name" value="TPR-like"/>
    <property type="match status" value="1"/>
</dbReference>
<accession>A0AAE2ZKQ3</accession>
<feature type="signal peptide" evidence="2">
    <location>
        <begin position="1"/>
        <end position="25"/>
    </location>
</feature>
<gene>
    <name evidence="3" type="ORF">K1W69_04395</name>
</gene>